<dbReference type="RefSeq" id="WP_256617747.1">
    <property type="nucleotide sequence ID" value="NZ_JANIBC010000001.1"/>
</dbReference>
<reference evidence="2" key="1">
    <citation type="submission" date="2022-07" db="EMBL/GenBank/DDBJ databases">
        <title>Parvularcula maris sp. nov., an algicidal bacterium isolated from seawater.</title>
        <authorList>
            <person name="Li F."/>
        </authorList>
    </citation>
    <scope>NUCLEOTIDE SEQUENCE</scope>
    <source>
        <strain evidence="2">BGMRC 0090</strain>
    </source>
</reference>
<keyword evidence="3" id="KW-1185">Reference proteome</keyword>
<comment type="caution">
    <text evidence="2">The sequence shown here is derived from an EMBL/GenBank/DDBJ whole genome shotgun (WGS) entry which is preliminary data.</text>
</comment>
<sequence>MKHHQMAAAALVFLAAGCAGTPAYGPAEGSGFGYREQAIETTRYRVSYKAKSPIEAEDGALRRAAELTRQKGFDHFTVTARNVDRERSASPRSSVGIGGSTGGRRSGVGLGVSVPLGGSGSESATARLEIVMGNGAKPDDPRSYDAAAVLSNLGS</sequence>
<dbReference type="NCBIfam" id="NF047637">
    <property type="entry name" value="lipo_CC0125"/>
    <property type="match status" value="1"/>
</dbReference>
<feature type="compositionally biased region" description="Gly residues" evidence="1">
    <location>
        <begin position="96"/>
        <end position="110"/>
    </location>
</feature>
<dbReference type="EMBL" id="JANIBC010000001">
    <property type="protein sequence ID" value="MCQ8183943.1"/>
    <property type="molecule type" value="Genomic_DNA"/>
</dbReference>
<evidence type="ECO:0000313" key="3">
    <source>
        <dbReference type="Proteomes" id="UP001142610"/>
    </source>
</evidence>
<accession>A0A9X2L6L5</accession>
<name>A0A9X2L6L5_9PROT</name>
<dbReference type="PROSITE" id="PS51257">
    <property type="entry name" value="PROKAR_LIPOPROTEIN"/>
    <property type="match status" value="1"/>
</dbReference>
<dbReference type="AlphaFoldDB" id="A0A9X2L6L5"/>
<gene>
    <name evidence="2" type="ORF">NOG11_00935</name>
</gene>
<dbReference type="Proteomes" id="UP001142610">
    <property type="component" value="Unassembled WGS sequence"/>
</dbReference>
<protein>
    <recommendedName>
        <fullName evidence="4">DUF4136 domain-containing protein</fullName>
    </recommendedName>
</protein>
<proteinExistence type="predicted"/>
<organism evidence="2 3">
    <name type="scientific">Parvularcula maris</name>
    <dbReference type="NCBI Taxonomy" id="2965077"/>
    <lineage>
        <taxon>Bacteria</taxon>
        <taxon>Pseudomonadati</taxon>
        <taxon>Pseudomonadota</taxon>
        <taxon>Alphaproteobacteria</taxon>
        <taxon>Parvularculales</taxon>
        <taxon>Parvularculaceae</taxon>
        <taxon>Parvularcula</taxon>
    </lineage>
</organism>
<feature type="region of interest" description="Disordered" evidence="1">
    <location>
        <begin position="82"/>
        <end position="121"/>
    </location>
</feature>
<evidence type="ECO:0000313" key="2">
    <source>
        <dbReference type="EMBL" id="MCQ8183943.1"/>
    </source>
</evidence>
<evidence type="ECO:0000256" key="1">
    <source>
        <dbReference type="SAM" id="MobiDB-lite"/>
    </source>
</evidence>
<evidence type="ECO:0008006" key="4">
    <source>
        <dbReference type="Google" id="ProtNLM"/>
    </source>
</evidence>